<gene>
    <name evidence="2" type="ORF">IGX34_06155</name>
</gene>
<dbReference type="RefSeq" id="WP_192554810.1">
    <property type="nucleotide sequence ID" value="NZ_JACZZA010000002.1"/>
</dbReference>
<accession>A0ABR9G7D7</accession>
<dbReference type="Proteomes" id="UP000651010">
    <property type="component" value="Unassembled WGS sequence"/>
</dbReference>
<feature type="domain" description="YdhG-like" evidence="1">
    <location>
        <begin position="23"/>
        <end position="113"/>
    </location>
</feature>
<dbReference type="EMBL" id="JACZZA010000002">
    <property type="protein sequence ID" value="MBE1159962.1"/>
    <property type="molecule type" value="Genomic_DNA"/>
</dbReference>
<dbReference type="Gene3D" id="3.90.1150.200">
    <property type="match status" value="1"/>
</dbReference>
<reference evidence="2 3" key="1">
    <citation type="submission" date="2020-09" db="EMBL/GenBank/DDBJ databases">
        <title>Dyella sp. 7MK23 isolated from forest soil.</title>
        <authorList>
            <person name="Fu J."/>
        </authorList>
    </citation>
    <scope>NUCLEOTIDE SEQUENCE [LARGE SCALE GENOMIC DNA]</scope>
    <source>
        <strain evidence="2 3">7MK23</strain>
    </source>
</reference>
<dbReference type="InterPro" id="IPR014922">
    <property type="entry name" value="YdhG-like"/>
</dbReference>
<keyword evidence="3" id="KW-1185">Reference proteome</keyword>
<proteinExistence type="predicted"/>
<name>A0ABR9G7D7_9GAMM</name>
<evidence type="ECO:0000313" key="2">
    <source>
        <dbReference type="EMBL" id="MBE1159962.1"/>
    </source>
</evidence>
<evidence type="ECO:0000259" key="1">
    <source>
        <dbReference type="Pfam" id="PF08818"/>
    </source>
</evidence>
<organism evidence="2 3">
    <name type="scientific">Dyella acidiphila</name>
    <dbReference type="NCBI Taxonomy" id="2775866"/>
    <lineage>
        <taxon>Bacteria</taxon>
        <taxon>Pseudomonadati</taxon>
        <taxon>Pseudomonadota</taxon>
        <taxon>Gammaproteobacteria</taxon>
        <taxon>Lysobacterales</taxon>
        <taxon>Rhodanobacteraceae</taxon>
        <taxon>Dyella</taxon>
    </lineage>
</organism>
<dbReference type="Pfam" id="PF13376">
    <property type="entry name" value="OmdA"/>
    <property type="match status" value="1"/>
</dbReference>
<protein>
    <submittedName>
        <fullName evidence="2">YdeI/OmpD-associated family protein</fullName>
    </submittedName>
</protein>
<comment type="caution">
    <text evidence="2">The sequence shown here is derived from an EMBL/GenBank/DDBJ whole genome shotgun (WGS) entry which is preliminary data.</text>
</comment>
<dbReference type="SUPFAM" id="SSF159888">
    <property type="entry name" value="YdhG-like"/>
    <property type="match status" value="1"/>
</dbReference>
<evidence type="ECO:0000313" key="3">
    <source>
        <dbReference type="Proteomes" id="UP000651010"/>
    </source>
</evidence>
<dbReference type="Pfam" id="PF08818">
    <property type="entry name" value="DUF1801"/>
    <property type="match status" value="1"/>
</dbReference>
<sequence length="200" mass="22806">MKPAPHYDPKVDAYIAQAPAFARPILEHLRALVHATCPEAEEAIKWRCPHFSYNGRLMCAMAAFKQHCAFHFRHYREVVGRSAEEGMGQFGKLTSVKDLPGKRELAAYVHKAMALNETGHKPERPKAPRKPAPAVPADFAAQLQQHAAARQHYEGFSPSAQREYIDWINEAKTDTTRHKRIATALEWLAQGKHRNWKYMQ</sequence>